<dbReference type="STRING" id="1419482.SAMN05444266_103356"/>
<sequence length="221" mass="24909">MENGSYICAVNSIDMAKATRKKKDPDASAEEKILSAARAVFTRNGYAATTVRDIAAEADLNFSLVNYYFRSKEKLYDLVMKDAIRQLLSGIKDVLNDVHTTPEEKIDLVCVGWIDMLLVHPDLPLFVMNGVANSSNDITKELVENNVFLTSYFVKQLMELHGKGKLKIAPLHLVMNLVSMLTLPFVARHLLLKTGAIDMKIFKAMMEERKTQIPGWIKLMM</sequence>
<dbReference type="PANTHER" id="PTHR30055:SF234">
    <property type="entry name" value="HTH-TYPE TRANSCRIPTIONAL REGULATOR BETI"/>
    <property type="match status" value="1"/>
</dbReference>
<dbReference type="GO" id="GO:0003700">
    <property type="term" value="F:DNA-binding transcription factor activity"/>
    <property type="evidence" value="ECO:0007669"/>
    <property type="project" value="TreeGrafter"/>
</dbReference>
<evidence type="ECO:0000256" key="1">
    <source>
        <dbReference type="ARBA" id="ARBA00023015"/>
    </source>
</evidence>
<evidence type="ECO:0000313" key="6">
    <source>
        <dbReference type="EMBL" id="SHL44360.1"/>
    </source>
</evidence>
<dbReference type="SUPFAM" id="SSF46689">
    <property type="entry name" value="Homeodomain-like"/>
    <property type="match status" value="1"/>
</dbReference>
<keyword evidence="2 4" id="KW-0238">DNA-binding</keyword>
<organism evidence="6 7">
    <name type="scientific">Chitinophaga jiangningensis</name>
    <dbReference type="NCBI Taxonomy" id="1419482"/>
    <lineage>
        <taxon>Bacteria</taxon>
        <taxon>Pseudomonadati</taxon>
        <taxon>Bacteroidota</taxon>
        <taxon>Chitinophagia</taxon>
        <taxon>Chitinophagales</taxon>
        <taxon>Chitinophagaceae</taxon>
        <taxon>Chitinophaga</taxon>
    </lineage>
</organism>
<dbReference type="InterPro" id="IPR001647">
    <property type="entry name" value="HTH_TetR"/>
</dbReference>
<dbReference type="InterPro" id="IPR009057">
    <property type="entry name" value="Homeodomain-like_sf"/>
</dbReference>
<keyword evidence="1" id="KW-0805">Transcription regulation</keyword>
<accession>A0A1M7ANP7</accession>
<dbReference type="PANTHER" id="PTHR30055">
    <property type="entry name" value="HTH-TYPE TRANSCRIPTIONAL REGULATOR RUTR"/>
    <property type="match status" value="1"/>
</dbReference>
<keyword evidence="7" id="KW-1185">Reference proteome</keyword>
<keyword evidence="3" id="KW-0804">Transcription</keyword>
<dbReference type="EMBL" id="FRBL01000003">
    <property type="protein sequence ID" value="SHL44360.1"/>
    <property type="molecule type" value="Genomic_DNA"/>
</dbReference>
<gene>
    <name evidence="6" type="ORF">SAMN05444266_103356</name>
</gene>
<reference evidence="6 7" key="1">
    <citation type="submission" date="2016-11" db="EMBL/GenBank/DDBJ databases">
        <authorList>
            <person name="Jaros S."/>
            <person name="Januszkiewicz K."/>
            <person name="Wedrychowicz H."/>
        </authorList>
    </citation>
    <scope>NUCLEOTIDE SEQUENCE [LARGE SCALE GENOMIC DNA]</scope>
    <source>
        <strain evidence="6 7">DSM 27406</strain>
    </source>
</reference>
<dbReference type="PRINTS" id="PR00455">
    <property type="entry name" value="HTHTETR"/>
</dbReference>
<dbReference type="GO" id="GO:0000976">
    <property type="term" value="F:transcription cis-regulatory region binding"/>
    <property type="evidence" value="ECO:0007669"/>
    <property type="project" value="TreeGrafter"/>
</dbReference>
<evidence type="ECO:0000256" key="2">
    <source>
        <dbReference type="ARBA" id="ARBA00023125"/>
    </source>
</evidence>
<evidence type="ECO:0000256" key="3">
    <source>
        <dbReference type="ARBA" id="ARBA00023163"/>
    </source>
</evidence>
<protein>
    <submittedName>
        <fullName evidence="6">Transcriptional regulator, TetR family</fullName>
    </submittedName>
</protein>
<name>A0A1M7ANP7_9BACT</name>
<dbReference type="Gene3D" id="1.10.357.10">
    <property type="entry name" value="Tetracycline Repressor, domain 2"/>
    <property type="match status" value="1"/>
</dbReference>
<dbReference type="Pfam" id="PF00440">
    <property type="entry name" value="TetR_N"/>
    <property type="match status" value="1"/>
</dbReference>
<evidence type="ECO:0000313" key="7">
    <source>
        <dbReference type="Proteomes" id="UP000184420"/>
    </source>
</evidence>
<dbReference type="PROSITE" id="PS50977">
    <property type="entry name" value="HTH_TETR_2"/>
    <property type="match status" value="1"/>
</dbReference>
<dbReference type="InterPro" id="IPR050109">
    <property type="entry name" value="HTH-type_TetR-like_transc_reg"/>
</dbReference>
<dbReference type="AlphaFoldDB" id="A0A1M7ANP7"/>
<feature type="domain" description="HTH tetR-type" evidence="5">
    <location>
        <begin position="27"/>
        <end position="87"/>
    </location>
</feature>
<dbReference type="Proteomes" id="UP000184420">
    <property type="component" value="Unassembled WGS sequence"/>
</dbReference>
<evidence type="ECO:0000256" key="4">
    <source>
        <dbReference type="PROSITE-ProRule" id="PRU00335"/>
    </source>
</evidence>
<feature type="DNA-binding region" description="H-T-H motif" evidence="4">
    <location>
        <begin position="50"/>
        <end position="69"/>
    </location>
</feature>
<evidence type="ECO:0000259" key="5">
    <source>
        <dbReference type="PROSITE" id="PS50977"/>
    </source>
</evidence>
<proteinExistence type="predicted"/>